<dbReference type="Proteomes" id="UP001314170">
    <property type="component" value="Unassembled WGS sequence"/>
</dbReference>
<reference evidence="2 3" key="1">
    <citation type="submission" date="2024-01" db="EMBL/GenBank/DDBJ databases">
        <authorList>
            <person name="Waweru B."/>
        </authorList>
    </citation>
    <scope>NUCLEOTIDE SEQUENCE [LARGE SCALE GENOMIC DNA]</scope>
</reference>
<evidence type="ECO:0000313" key="3">
    <source>
        <dbReference type="Proteomes" id="UP001314170"/>
    </source>
</evidence>
<dbReference type="AlphaFoldDB" id="A0AAV1RDI4"/>
<protein>
    <submittedName>
        <fullName evidence="2">Uncharacterized protein</fullName>
    </submittedName>
</protein>
<name>A0AAV1RDI4_9ROSI</name>
<sequence>MSFTTSPKHAEQHHPKHHRNNWQSTNGYGQAVEYEKAPVCVRVGDNVVCEENVDDVAEEFIKIEHKKFDFSKWISMKAAR</sequence>
<dbReference type="EMBL" id="CAWUPB010000913">
    <property type="protein sequence ID" value="CAK7332547.1"/>
    <property type="molecule type" value="Genomic_DNA"/>
</dbReference>
<proteinExistence type="predicted"/>
<comment type="caution">
    <text evidence="2">The sequence shown here is derived from an EMBL/GenBank/DDBJ whole genome shotgun (WGS) entry which is preliminary data.</text>
</comment>
<gene>
    <name evidence="2" type="ORF">DCAF_LOCUS9036</name>
</gene>
<accession>A0AAV1RDI4</accession>
<feature type="region of interest" description="Disordered" evidence="1">
    <location>
        <begin position="1"/>
        <end position="27"/>
    </location>
</feature>
<evidence type="ECO:0000313" key="2">
    <source>
        <dbReference type="EMBL" id="CAK7332547.1"/>
    </source>
</evidence>
<keyword evidence="3" id="KW-1185">Reference proteome</keyword>
<evidence type="ECO:0000256" key="1">
    <source>
        <dbReference type="SAM" id="MobiDB-lite"/>
    </source>
</evidence>
<organism evidence="2 3">
    <name type="scientific">Dovyalis caffra</name>
    <dbReference type="NCBI Taxonomy" id="77055"/>
    <lineage>
        <taxon>Eukaryota</taxon>
        <taxon>Viridiplantae</taxon>
        <taxon>Streptophyta</taxon>
        <taxon>Embryophyta</taxon>
        <taxon>Tracheophyta</taxon>
        <taxon>Spermatophyta</taxon>
        <taxon>Magnoliopsida</taxon>
        <taxon>eudicotyledons</taxon>
        <taxon>Gunneridae</taxon>
        <taxon>Pentapetalae</taxon>
        <taxon>rosids</taxon>
        <taxon>fabids</taxon>
        <taxon>Malpighiales</taxon>
        <taxon>Salicaceae</taxon>
        <taxon>Flacourtieae</taxon>
        <taxon>Dovyalis</taxon>
    </lineage>
</organism>